<dbReference type="Gene3D" id="1.10.150.240">
    <property type="entry name" value="Putative phosphatase, domain 2"/>
    <property type="match status" value="1"/>
</dbReference>
<organism evidence="1 2">
    <name type="scientific">Staphylococcus ratti</name>
    <dbReference type="NCBI Taxonomy" id="2892440"/>
    <lineage>
        <taxon>Bacteria</taxon>
        <taxon>Bacillati</taxon>
        <taxon>Bacillota</taxon>
        <taxon>Bacilli</taxon>
        <taxon>Bacillales</taxon>
        <taxon>Staphylococcaceae</taxon>
        <taxon>Staphylococcus</taxon>
    </lineage>
</organism>
<evidence type="ECO:0000313" key="2">
    <source>
        <dbReference type="Proteomes" id="UP001197626"/>
    </source>
</evidence>
<sequence>MSISFTQYQPSHPQLICVDSDGCGMNTMTIKHQRAFGPALLDIWDLEKYREKVLNRWNAFNLYEITRGINRFKGLEKILTELHHEGITVKGYEDIKDWVDHTTVFSNPQLEEDFKRNPNKIGLKLALAWSNRVNERIKQLPSLGAFSYVKASLEKASQFADIVIVSSANHSAVETEWQTHHLMPLVTEVFAQEAGTKAHCLNMLKKHYDDGNILMIGDAEGDLMAADHNNIYFYPILAHHENDSWKAFYEHYSDIFKSQKFDQRIQSELIHKFYKNFESEDK</sequence>
<dbReference type="InterPro" id="IPR023198">
    <property type="entry name" value="PGP-like_dom2"/>
</dbReference>
<name>A0ABY3PDA7_9STAP</name>
<dbReference type="SUPFAM" id="SSF56784">
    <property type="entry name" value="HAD-like"/>
    <property type="match status" value="1"/>
</dbReference>
<protein>
    <submittedName>
        <fullName evidence="1">HAD family hydrolase</fullName>
    </submittedName>
</protein>
<accession>A0ABY3PDA7</accession>
<dbReference type="Gene3D" id="3.40.50.1000">
    <property type="entry name" value="HAD superfamily/HAD-like"/>
    <property type="match status" value="1"/>
</dbReference>
<keyword evidence="1" id="KW-0378">Hydrolase</keyword>
<dbReference type="Proteomes" id="UP001197626">
    <property type="component" value="Chromosome"/>
</dbReference>
<evidence type="ECO:0000313" key="1">
    <source>
        <dbReference type="EMBL" id="UEX90215.1"/>
    </source>
</evidence>
<dbReference type="InterPro" id="IPR036412">
    <property type="entry name" value="HAD-like_sf"/>
</dbReference>
<dbReference type="GO" id="GO:0016787">
    <property type="term" value="F:hydrolase activity"/>
    <property type="evidence" value="ECO:0007669"/>
    <property type="project" value="UniProtKB-KW"/>
</dbReference>
<gene>
    <name evidence="1" type="ORF">LN051_00640</name>
</gene>
<dbReference type="EMBL" id="CP086654">
    <property type="protein sequence ID" value="UEX90215.1"/>
    <property type="molecule type" value="Genomic_DNA"/>
</dbReference>
<dbReference type="InterPro" id="IPR023214">
    <property type="entry name" value="HAD_sf"/>
</dbReference>
<dbReference type="RefSeq" id="WP_229292712.1">
    <property type="nucleotide sequence ID" value="NZ_CP086654.1"/>
</dbReference>
<reference evidence="1 2" key="1">
    <citation type="journal article" date="2022" name="Pathogens">
        <title>Staphylococcus ratti sp. nov. Isolated from a Lab Rat.</title>
        <authorList>
            <person name="Kovarovic V."/>
            <person name="Sedlacek I."/>
            <person name="Petras P."/>
            <person name="Kralova S."/>
            <person name="Maslanova I."/>
            <person name="Svec P."/>
            <person name="Neumann-Schaal M."/>
            <person name="Botka T."/>
            <person name="Gelbicova T."/>
            <person name="Stankova E."/>
            <person name="Doskar J."/>
            <person name="Pantucek R."/>
        </authorList>
    </citation>
    <scope>NUCLEOTIDE SEQUENCE [LARGE SCALE GENOMIC DNA]</scope>
    <source>
        <strain evidence="1 2">CCM 9025</strain>
    </source>
</reference>
<keyword evidence="2" id="KW-1185">Reference proteome</keyword>
<proteinExistence type="predicted"/>